<evidence type="ECO:0000313" key="8">
    <source>
        <dbReference type="EMBL" id="SEM06622.1"/>
    </source>
</evidence>
<dbReference type="InterPro" id="IPR013750">
    <property type="entry name" value="GHMP_kinase_C_dom"/>
</dbReference>
<dbReference type="InterPro" id="IPR014606">
    <property type="entry name" value="Heptose_7-P_kinase"/>
</dbReference>
<dbReference type="InterPro" id="IPR052203">
    <property type="entry name" value="GHMP_Kinase-Related"/>
</dbReference>
<dbReference type="SUPFAM" id="SSF55060">
    <property type="entry name" value="GHMP Kinase, C-terminal domain"/>
    <property type="match status" value="1"/>
</dbReference>
<evidence type="ECO:0000256" key="2">
    <source>
        <dbReference type="ARBA" id="ARBA00022741"/>
    </source>
</evidence>
<proteinExistence type="inferred from homology"/>
<dbReference type="PRINTS" id="PR00960">
    <property type="entry name" value="LMBPPROTEIN"/>
</dbReference>
<reference evidence="9" key="1">
    <citation type="submission" date="2016-10" db="EMBL/GenBank/DDBJ databases">
        <authorList>
            <person name="Varghese N."/>
            <person name="Submissions S."/>
        </authorList>
    </citation>
    <scope>NUCLEOTIDE SEQUENCE [LARGE SCALE GENOMIC DNA]</scope>
    <source>
        <strain evidence="9">DSM 17044</strain>
    </source>
</reference>
<dbReference type="GO" id="GO:0050201">
    <property type="term" value="F:fucokinase activity"/>
    <property type="evidence" value="ECO:0007669"/>
    <property type="project" value="TreeGrafter"/>
</dbReference>
<keyword evidence="4" id="KW-0067">ATP-binding</keyword>
<accession>A0A1H7VBH1</accession>
<keyword evidence="2" id="KW-0547">Nucleotide-binding</keyword>
<dbReference type="Pfam" id="PF00288">
    <property type="entry name" value="GHMP_kinases_N"/>
    <property type="match status" value="1"/>
</dbReference>
<keyword evidence="9" id="KW-1185">Reference proteome</keyword>
<evidence type="ECO:0000256" key="3">
    <source>
        <dbReference type="ARBA" id="ARBA00022777"/>
    </source>
</evidence>
<dbReference type="InterPro" id="IPR006204">
    <property type="entry name" value="GHMP_kinase_N_dom"/>
</dbReference>
<keyword evidence="3 8" id="KW-0418">Kinase</keyword>
<dbReference type="GO" id="GO:0005524">
    <property type="term" value="F:ATP binding"/>
    <property type="evidence" value="ECO:0007669"/>
    <property type="project" value="UniProtKB-KW"/>
</dbReference>
<evidence type="ECO:0000256" key="5">
    <source>
        <dbReference type="ARBA" id="ARBA00038121"/>
    </source>
</evidence>
<dbReference type="PANTHER" id="PTHR32463">
    <property type="entry name" value="L-FUCOSE KINASE"/>
    <property type="match status" value="1"/>
</dbReference>
<evidence type="ECO:0000256" key="4">
    <source>
        <dbReference type="ARBA" id="ARBA00022840"/>
    </source>
</evidence>
<dbReference type="InterPro" id="IPR036554">
    <property type="entry name" value="GHMP_kinase_C_sf"/>
</dbReference>
<comment type="similarity">
    <text evidence="5">Belongs to the GHMP kinase family.</text>
</comment>
<dbReference type="Pfam" id="PF08544">
    <property type="entry name" value="GHMP_kinases_C"/>
    <property type="match status" value="1"/>
</dbReference>
<dbReference type="RefSeq" id="WP_075008308.1">
    <property type="nucleotide sequence ID" value="NZ_FOAP01000011.1"/>
</dbReference>
<dbReference type="PIRSF" id="PIRSF036406">
    <property type="entry name" value="Hept_kin"/>
    <property type="match status" value="1"/>
</dbReference>
<dbReference type="InterPro" id="IPR001174">
    <property type="entry name" value="HddA/FKP"/>
</dbReference>
<organism evidence="8 9">
    <name type="scientific">Stigmatella aurantiaca</name>
    <dbReference type="NCBI Taxonomy" id="41"/>
    <lineage>
        <taxon>Bacteria</taxon>
        <taxon>Pseudomonadati</taxon>
        <taxon>Myxococcota</taxon>
        <taxon>Myxococcia</taxon>
        <taxon>Myxococcales</taxon>
        <taxon>Cystobacterineae</taxon>
        <taxon>Archangiaceae</taxon>
        <taxon>Stigmatella</taxon>
    </lineage>
</organism>
<dbReference type="Proteomes" id="UP000182719">
    <property type="component" value="Unassembled WGS sequence"/>
</dbReference>
<evidence type="ECO:0000259" key="6">
    <source>
        <dbReference type="Pfam" id="PF00288"/>
    </source>
</evidence>
<dbReference type="EMBL" id="FOAP01000011">
    <property type="protein sequence ID" value="SEM06622.1"/>
    <property type="molecule type" value="Genomic_DNA"/>
</dbReference>
<dbReference type="InterPro" id="IPR020568">
    <property type="entry name" value="Ribosomal_Su5_D2-typ_SF"/>
</dbReference>
<evidence type="ECO:0000313" key="9">
    <source>
        <dbReference type="Proteomes" id="UP000182719"/>
    </source>
</evidence>
<dbReference type="SUPFAM" id="SSF54211">
    <property type="entry name" value="Ribosomal protein S5 domain 2-like"/>
    <property type="match status" value="1"/>
</dbReference>
<evidence type="ECO:0000259" key="7">
    <source>
        <dbReference type="Pfam" id="PF08544"/>
    </source>
</evidence>
<sequence length="326" mass="35264">MIISRTPLRMSFVGGGSDLPSFYREHGGAVVSTTIDQYIYVTVHKKFDDAIRVSHARTEEAASVEAITHPLVREALRLLKIPGGLEITSISDVPSQGTGLGSSSSFAVGLLQALHAYQGQAVNAGTLAREACALELDILQEPIGKQDQYAAAHGGLNFIQFHADGSVAVQPVECAPETVRTFQRRTLCFYTGLTRRASTILQAQQEAVSGNRDKQDVLRHMVRLAHEFKRALEHGDLEAVGGLLHTNWVLKKSLVDAVSTPAIDAWYEKARHAGALGGKLLGAGSAGFLLFYAPEEAHPAIAQALGDLRRMDFHFEPRGSSIIFAQ</sequence>
<dbReference type="PANTHER" id="PTHR32463:SF0">
    <property type="entry name" value="L-FUCOSE KINASE"/>
    <property type="match status" value="1"/>
</dbReference>
<dbReference type="GO" id="GO:0042352">
    <property type="term" value="P:GDP-L-fucose salvage"/>
    <property type="evidence" value="ECO:0007669"/>
    <property type="project" value="TreeGrafter"/>
</dbReference>
<evidence type="ECO:0000256" key="1">
    <source>
        <dbReference type="ARBA" id="ARBA00022679"/>
    </source>
</evidence>
<dbReference type="OrthoDB" id="9812992at2"/>
<feature type="domain" description="GHMP kinase N-terminal" evidence="6">
    <location>
        <begin position="72"/>
        <end position="155"/>
    </location>
</feature>
<dbReference type="Gene3D" id="3.30.230.120">
    <property type="match status" value="1"/>
</dbReference>
<feature type="domain" description="GHMP kinase C-terminal" evidence="7">
    <location>
        <begin position="229"/>
        <end position="303"/>
    </location>
</feature>
<protein>
    <submittedName>
        <fullName evidence="8">D-glycero-alpha-D-manno-heptose-7-phosphate kinase</fullName>
    </submittedName>
</protein>
<keyword evidence="1" id="KW-0808">Transferase</keyword>
<name>A0A1H7VBH1_STIAU</name>
<dbReference type="AlphaFoldDB" id="A0A1H7VBH1"/>
<gene>
    <name evidence="8" type="ORF">SAMN05444354_11130</name>
</gene>